<comment type="catalytic activity">
    <reaction evidence="7">
        <text>arsenic triglutathione + 2 [thioredoxin]-dithiol + 2 S-adenosyl-L-methionine + H2O = dimethylarsinous acid + 2 [thioredoxin]-disulfide + 3 glutathione + 2 S-adenosyl-L-homocysteine + 2 H(+)</text>
        <dbReference type="Rhea" id="RHEA:69464"/>
        <dbReference type="Rhea" id="RHEA-COMP:10698"/>
        <dbReference type="Rhea" id="RHEA-COMP:10700"/>
        <dbReference type="ChEBI" id="CHEBI:15377"/>
        <dbReference type="ChEBI" id="CHEBI:15378"/>
        <dbReference type="ChEBI" id="CHEBI:23808"/>
        <dbReference type="ChEBI" id="CHEBI:29950"/>
        <dbReference type="ChEBI" id="CHEBI:50058"/>
        <dbReference type="ChEBI" id="CHEBI:57856"/>
        <dbReference type="ChEBI" id="CHEBI:57925"/>
        <dbReference type="ChEBI" id="CHEBI:59789"/>
        <dbReference type="ChEBI" id="CHEBI:183640"/>
        <dbReference type="EC" id="2.1.1.137"/>
    </reaction>
</comment>
<dbReference type="RefSeq" id="WP_311661077.1">
    <property type="nucleotide sequence ID" value="NZ_JAVRHT010000001.1"/>
</dbReference>
<dbReference type="EMBL" id="JAVRHT010000001">
    <property type="protein sequence ID" value="MDT0630147.1"/>
    <property type="molecule type" value="Genomic_DNA"/>
</dbReference>
<evidence type="ECO:0000256" key="3">
    <source>
        <dbReference type="ARBA" id="ARBA00034487"/>
    </source>
</evidence>
<evidence type="ECO:0000256" key="7">
    <source>
        <dbReference type="ARBA" id="ARBA00047943"/>
    </source>
</evidence>
<name>A0ABU3BLI1_9BACT</name>
<evidence type="ECO:0000259" key="9">
    <source>
        <dbReference type="Pfam" id="PF13847"/>
    </source>
</evidence>
<evidence type="ECO:0000256" key="8">
    <source>
        <dbReference type="ARBA" id="ARBA00048428"/>
    </source>
</evidence>
<evidence type="ECO:0000313" key="11">
    <source>
        <dbReference type="Proteomes" id="UP001267426"/>
    </source>
</evidence>
<sequence length="348" mass="37213">METLTHTQVRDYYGTTLQSAGDLKTSACCPSESVPEHHRPILSLLPDEVLAKFYGCGSPIPAALDGATVLDLGCGTGRDAFVAAALAGPAGRVIGVDMTPEQVEVAKRHREAVADALGHPAPTTEFRLGLIEDLGALGVEDESVDVVISNCVLNLAPDKEPVFREIWRVLKPGGELYASDVFADRRLPEAIRRDPVLVGECLGGALYTEDFRRLMARLGWADVRTVAESPITVEDPALRDALGAARFVSRTARAFKLPGLVEDACEDYGQMATYRGGVEGQRHAFVLDDHHTFEAGRPALVCGNTAAMLQETRFAPFFDVTGDRSTHFGLFDCAPAPVGGGAATESCC</sequence>
<evidence type="ECO:0000256" key="2">
    <source>
        <dbReference type="ARBA" id="ARBA00022691"/>
    </source>
</evidence>
<protein>
    <recommendedName>
        <fullName evidence="5">Arsenite methyltransferase</fullName>
        <ecNumber evidence="4">2.1.1.137</ecNumber>
    </recommendedName>
</protein>
<dbReference type="Pfam" id="PF13847">
    <property type="entry name" value="Methyltransf_31"/>
    <property type="match status" value="1"/>
</dbReference>
<dbReference type="CDD" id="cd02440">
    <property type="entry name" value="AdoMet_MTases"/>
    <property type="match status" value="1"/>
</dbReference>
<gene>
    <name evidence="10" type="ORF">RM540_00165</name>
</gene>
<accession>A0ABU3BLI1</accession>
<feature type="domain" description="Methyltransferase" evidence="9">
    <location>
        <begin position="65"/>
        <end position="216"/>
    </location>
</feature>
<proteinExistence type="inferred from homology"/>
<dbReference type="InterPro" id="IPR025714">
    <property type="entry name" value="Methyltranfer_dom"/>
</dbReference>
<evidence type="ECO:0000256" key="1">
    <source>
        <dbReference type="ARBA" id="ARBA00022679"/>
    </source>
</evidence>
<dbReference type="InterPro" id="IPR029063">
    <property type="entry name" value="SAM-dependent_MTases_sf"/>
</dbReference>
<dbReference type="InterPro" id="IPR026669">
    <property type="entry name" value="Arsenite_MeTrfase-like"/>
</dbReference>
<evidence type="ECO:0000256" key="4">
    <source>
        <dbReference type="ARBA" id="ARBA00034521"/>
    </source>
</evidence>
<organism evidence="10 11">
    <name type="scientific">Rubrivirga litoralis</name>
    <dbReference type="NCBI Taxonomy" id="3075598"/>
    <lineage>
        <taxon>Bacteria</taxon>
        <taxon>Pseudomonadati</taxon>
        <taxon>Rhodothermota</taxon>
        <taxon>Rhodothermia</taxon>
        <taxon>Rhodothermales</taxon>
        <taxon>Rubricoccaceae</taxon>
        <taxon>Rubrivirga</taxon>
    </lineage>
</organism>
<keyword evidence="11" id="KW-1185">Reference proteome</keyword>
<reference evidence="10 11" key="1">
    <citation type="submission" date="2023-09" db="EMBL/GenBank/DDBJ databases">
        <authorList>
            <person name="Rey-Velasco X."/>
        </authorList>
    </citation>
    <scope>NUCLEOTIDE SEQUENCE [LARGE SCALE GENOMIC DNA]</scope>
    <source>
        <strain evidence="10 11">F394</strain>
    </source>
</reference>
<dbReference type="PANTHER" id="PTHR43675">
    <property type="entry name" value="ARSENITE METHYLTRANSFERASE"/>
    <property type="match status" value="1"/>
</dbReference>
<evidence type="ECO:0000256" key="6">
    <source>
        <dbReference type="ARBA" id="ARBA00047941"/>
    </source>
</evidence>
<dbReference type="PANTHER" id="PTHR43675:SF8">
    <property type="entry name" value="ARSENITE METHYLTRANSFERASE"/>
    <property type="match status" value="1"/>
</dbReference>
<dbReference type="Gene3D" id="3.40.5.100">
    <property type="match status" value="1"/>
</dbReference>
<keyword evidence="2" id="KW-0949">S-adenosyl-L-methionine</keyword>
<comment type="catalytic activity">
    <reaction evidence="8">
        <text>arsenic triglutathione + 3 [thioredoxin]-dithiol + 3 S-adenosyl-L-methionine = trimethylarsine + 3 [thioredoxin]-disulfide + 3 glutathione + 3 S-adenosyl-L-homocysteine + 3 H(+)</text>
        <dbReference type="Rhea" id="RHEA:69432"/>
        <dbReference type="Rhea" id="RHEA-COMP:10698"/>
        <dbReference type="Rhea" id="RHEA-COMP:10700"/>
        <dbReference type="ChEBI" id="CHEBI:15378"/>
        <dbReference type="ChEBI" id="CHEBI:27130"/>
        <dbReference type="ChEBI" id="CHEBI:29950"/>
        <dbReference type="ChEBI" id="CHEBI:50058"/>
        <dbReference type="ChEBI" id="CHEBI:57856"/>
        <dbReference type="ChEBI" id="CHEBI:57925"/>
        <dbReference type="ChEBI" id="CHEBI:59789"/>
        <dbReference type="ChEBI" id="CHEBI:183640"/>
        <dbReference type="EC" id="2.1.1.137"/>
    </reaction>
</comment>
<dbReference type="Proteomes" id="UP001267426">
    <property type="component" value="Unassembled WGS sequence"/>
</dbReference>
<dbReference type="SUPFAM" id="SSF53335">
    <property type="entry name" value="S-adenosyl-L-methionine-dependent methyltransferases"/>
    <property type="match status" value="1"/>
</dbReference>
<comment type="caution">
    <text evidence="10">The sequence shown here is derived from an EMBL/GenBank/DDBJ whole genome shotgun (WGS) entry which is preliminary data.</text>
</comment>
<dbReference type="GO" id="GO:0008168">
    <property type="term" value="F:methyltransferase activity"/>
    <property type="evidence" value="ECO:0007669"/>
    <property type="project" value="UniProtKB-KW"/>
</dbReference>
<dbReference type="GO" id="GO:0032259">
    <property type="term" value="P:methylation"/>
    <property type="evidence" value="ECO:0007669"/>
    <property type="project" value="UniProtKB-KW"/>
</dbReference>
<evidence type="ECO:0000313" key="10">
    <source>
        <dbReference type="EMBL" id="MDT0630147.1"/>
    </source>
</evidence>
<dbReference type="Gene3D" id="3.40.50.150">
    <property type="entry name" value="Vaccinia Virus protein VP39"/>
    <property type="match status" value="1"/>
</dbReference>
<keyword evidence="1" id="KW-0808">Transferase</keyword>
<evidence type="ECO:0000256" key="5">
    <source>
        <dbReference type="ARBA" id="ARBA00034545"/>
    </source>
</evidence>
<keyword evidence="10" id="KW-0489">Methyltransferase</keyword>
<comment type="similarity">
    <text evidence="3">Belongs to the methyltransferase superfamily. Arsenite methyltransferase family.</text>
</comment>
<comment type="catalytic activity">
    <reaction evidence="6">
        <text>arsenic triglutathione + [thioredoxin]-dithiol + S-adenosyl-L-methionine + 2 H2O = methylarsonous acid + [thioredoxin]-disulfide + 3 glutathione + S-adenosyl-L-homocysteine + H(+)</text>
        <dbReference type="Rhea" id="RHEA:69460"/>
        <dbReference type="Rhea" id="RHEA-COMP:10698"/>
        <dbReference type="Rhea" id="RHEA-COMP:10700"/>
        <dbReference type="ChEBI" id="CHEBI:15377"/>
        <dbReference type="ChEBI" id="CHEBI:15378"/>
        <dbReference type="ChEBI" id="CHEBI:17826"/>
        <dbReference type="ChEBI" id="CHEBI:29950"/>
        <dbReference type="ChEBI" id="CHEBI:50058"/>
        <dbReference type="ChEBI" id="CHEBI:57856"/>
        <dbReference type="ChEBI" id="CHEBI:57925"/>
        <dbReference type="ChEBI" id="CHEBI:59789"/>
        <dbReference type="ChEBI" id="CHEBI:183640"/>
        <dbReference type="EC" id="2.1.1.137"/>
    </reaction>
</comment>
<dbReference type="EC" id="2.1.1.137" evidence="4"/>